<keyword evidence="9" id="KW-1185">Reference proteome</keyword>
<reference evidence="8 9" key="1">
    <citation type="submission" date="2012-10" db="EMBL/GenBank/DDBJ databases">
        <title>Genome sequence of the symbiont of the pentatomidae stink bug Halyomorpha halys.</title>
        <authorList>
            <person name="Kobayashi H."/>
            <person name="Fujii-Muramatsu R."/>
            <person name="Takeishi K."/>
            <person name="Noda H."/>
        </authorList>
    </citation>
    <scope>NUCLEOTIDE SEQUENCE [LARGE SCALE GENOMIC DNA]</scope>
</reference>
<dbReference type="eggNOG" id="COG1211">
    <property type="taxonomic scope" value="Bacteria"/>
</dbReference>
<dbReference type="STRING" id="1235990.BMSBPS_0638"/>
<dbReference type="PROSITE" id="PS01295">
    <property type="entry name" value="ISPD"/>
    <property type="match status" value="1"/>
</dbReference>
<comment type="catalytic activity">
    <reaction evidence="1 7">
        <text>2-C-methyl-D-erythritol 4-phosphate + CTP + H(+) = 4-CDP-2-C-methyl-D-erythritol + diphosphate</text>
        <dbReference type="Rhea" id="RHEA:13429"/>
        <dbReference type="ChEBI" id="CHEBI:15378"/>
        <dbReference type="ChEBI" id="CHEBI:33019"/>
        <dbReference type="ChEBI" id="CHEBI:37563"/>
        <dbReference type="ChEBI" id="CHEBI:57823"/>
        <dbReference type="ChEBI" id="CHEBI:58262"/>
        <dbReference type="EC" id="2.7.7.60"/>
    </reaction>
</comment>
<evidence type="ECO:0000313" key="9">
    <source>
        <dbReference type="Proteomes" id="UP000016900"/>
    </source>
</evidence>
<dbReference type="GO" id="GO:0019288">
    <property type="term" value="P:isopentenyl diphosphate biosynthetic process, methylerythritol 4-phosphate pathway"/>
    <property type="evidence" value="ECO:0007669"/>
    <property type="project" value="UniProtKB-UniRule"/>
</dbReference>
<feature type="site" description="Transition state stabilizer" evidence="7">
    <location>
        <position position="29"/>
    </location>
</feature>
<dbReference type="SUPFAM" id="SSF53448">
    <property type="entry name" value="Nucleotide-diphospho-sugar transferases"/>
    <property type="match status" value="1"/>
</dbReference>
<dbReference type="EMBL" id="AP012554">
    <property type="protein sequence ID" value="BAO00146.1"/>
    <property type="molecule type" value="Genomic_DNA"/>
</dbReference>
<dbReference type="InterPro" id="IPR018294">
    <property type="entry name" value="ISPD_synthase_CS"/>
</dbReference>
<dbReference type="PATRIC" id="fig|1235990.3.peg.176"/>
<dbReference type="NCBIfam" id="TIGR00453">
    <property type="entry name" value="ispD"/>
    <property type="match status" value="1"/>
</dbReference>
<feature type="site" description="Positions MEP for the nucleophilic attack" evidence="7">
    <location>
        <position position="215"/>
    </location>
</feature>
<dbReference type="InterPro" id="IPR050088">
    <property type="entry name" value="IspD/TarI_cytidylyltransf_bact"/>
</dbReference>
<dbReference type="CDD" id="cd02516">
    <property type="entry name" value="CDP-ME_synthetase"/>
    <property type="match status" value="1"/>
</dbReference>
<feature type="site" description="Positions MEP for the nucleophilic attack" evidence="7">
    <location>
        <position position="159"/>
    </location>
</feature>
<feature type="site" description="Transition state stabilizer" evidence="7">
    <location>
        <position position="22"/>
    </location>
</feature>
<evidence type="ECO:0000313" key="8">
    <source>
        <dbReference type="EMBL" id="BAO00146.1"/>
    </source>
</evidence>
<dbReference type="Pfam" id="PF01128">
    <property type="entry name" value="IspD"/>
    <property type="match status" value="1"/>
</dbReference>
<dbReference type="PANTHER" id="PTHR32125:SF4">
    <property type="entry name" value="2-C-METHYL-D-ERYTHRITOL 4-PHOSPHATE CYTIDYLYLTRANSFERASE, CHLOROPLASTIC"/>
    <property type="match status" value="1"/>
</dbReference>
<dbReference type="KEGG" id="pck:BMSBPS_0638"/>
<dbReference type="GO" id="GO:0050518">
    <property type="term" value="F:2-C-methyl-D-erythritol 4-phosphate cytidylyltransferase activity"/>
    <property type="evidence" value="ECO:0007669"/>
    <property type="project" value="UniProtKB-UniRule"/>
</dbReference>
<comment type="similarity">
    <text evidence="3 7">Belongs to the IspD/TarI cytidylyltransferase family. IspD subfamily.</text>
</comment>
<evidence type="ECO:0000256" key="3">
    <source>
        <dbReference type="ARBA" id="ARBA00009789"/>
    </source>
</evidence>
<evidence type="ECO:0000256" key="6">
    <source>
        <dbReference type="ARBA" id="ARBA00023229"/>
    </source>
</evidence>
<accession>U3U224</accession>
<dbReference type="RefSeq" id="WP_022564165.1">
    <property type="nucleotide sequence ID" value="NZ_CP010907.1"/>
</dbReference>
<dbReference type="InterPro" id="IPR001228">
    <property type="entry name" value="IspD"/>
</dbReference>
<dbReference type="AlphaFoldDB" id="U3U224"/>
<dbReference type="InterPro" id="IPR029044">
    <property type="entry name" value="Nucleotide-diphossugar_trans"/>
</dbReference>
<dbReference type="Proteomes" id="UP000016900">
    <property type="component" value="Chromosome"/>
</dbReference>
<organism evidence="8 9">
    <name type="scientific">Candidatus Pantoea carbekii</name>
    <dbReference type="NCBI Taxonomy" id="1235990"/>
    <lineage>
        <taxon>Bacteria</taxon>
        <taxon>Pseudomonadati</taxon>
        <taxon>Pseudomonadota</taxon>
        <taxon>Gammaproteobacteria</taxon>
        <taxon>Enterobacterales</taxon>
        <taxon>Erwiniaceae</taxon>
        <taxon>Pantoea</taxon>
    </lineage>
</organism>
<comment type="function">
    <text evidence="7">Catalyzes the formation of 4-diphosphocytidyl-2-C-methyl-D-erythritol from CTP and 2-C-methyl-D-erythritol 4-phosphate (MEP).</text>
</comment>
<dbReference type="OrthoDB" id="9806837at2"/>
<keyword evidence="5 7" id="KW-0548">Nucleotidyltransferase</keyword>
<comment type="pathway">
    <text evidence="2 7">Isoprenoid biosynthesis; isopentenyl diphosphate biosynthesis via DXP pathway; isopentenyl diphosphate from 1-deoxy-D-xylulose 5-phosphate: step 2/6.</text>
</comment>
<comment type="subunit">
    <text evidence="7">Homodimer.</text>
</comment>
<keyword evidence="4 7" id="KW-0808">Transferase</keyword>
<dbReference type="InterPro" id="IPR034683">
    <property type="entry name" value="IspD/TarI"/>
</dbReference>
<gene>
    <name evidence="7 8" type="primary">ispD</name>
    <name evidence="8" type="ORF">HHS_01760</name>
</gene>
<proteinExistence type="inferred from homology"/>
<dbReference type="HAMAP" id="MF_00108">
    <property type="entry name" value="IspD"/>
    <property type="match status" value="1"/>
</dbReference>
<dbReference type="PANTHER" id="PTHR32125">
    <property type="entry name" value="2-C-METHYL-D-ERYTHRITOL 4-PHOSPHATE CYTIDYLYLTRANSFERASE, CHLOROPLASTIC"/>
    <property type="match status" value="1"/>
</dbReference>
<keyword evidence="6 7" id="KW-0414">Isoprene biosynthesis</keyword>
<evidence type="ECO:0000256" key="7">
    <source>
        <dbReference type="HAMAP-Rule" id="MF_00108"/>
    </source>
</evidence>
<evidence type="ECO:0000256" key="2">
    <source>
        <dbReference type="ARBA" id="ARBA00004787"/>
    </source>
</evidence>
<dbReference type="EC" id="2.7.7.60" evidence="7"/>
<name>U3U224_9GAMM</name>
<sequence>MNSCSIGIDIIALVPAAGIGSRMQTICPKQYLTIGQSTVLEHSITCLLSHSQIKKAVVALSINDGWFDALPFSKDSRVLRVIGGTTRAESVLACLVAVKSNWVLVHDAVRPCLHMDDLKRLLACRSQDNKIGAILAVPVNDTIKRSMRGKAVISCTIERQNLWHALTPQFFPYLLLKNCLIYAINKGAIITDDSSALEYCGYYPDLISARNDNIKLTQPEDLALAASYLNYI</sequence>
<protein>
    <recommendedName>
        <fullName evidence="7">2-C-methyl-D-erythritol 4-phosphate cytidylyltransferase</fullName>
        <ecNumber evidence="7">2.7.7.60</ecNumber>
    </recommendedName>
    <alternativeName>
        <fullName evidence="7">4-diphosphocytidyl-2C-methyl-D-erythritol synthase</fullName>
    </alternativeName>
    <alternativeName>
        <fullName evidence="7">MEP cytidylyltransferase</fullName>
        <shortName evidence="7">MCT</shortName>
    </alternativeName>
</protein>
<evidence type="ECO:0000256" key="5">
    <source>
        <dbReference type="ARBA" id="ARBA00022695"/>
    </source>
</evidence>
<evidence type="ECO:0000256" key="1">
    <source>
        <dbReference type="ARBA" id="ARBA00001282"/>
    </source>
</evidence>
<dbReference type="FunFam" id="3.90.550.10:FF:000003">
    <property type="entry name" value="2-C-methyl-D-erythritol 4-phosphate cytidylyltransferase"/>
    <property type="match status" value="1"/>
</dbReference>
<dbReference type="KEGG" id="hhs:HHS_01760"/>
<evidence type="ECO:0000256" key="4">
    <source>
        <dbReference type="ARBA" id="ARBA00022679"/>
    </source>
</evidence>
<dbReference type="Gene3D" id="3.90.550.10">
    <property type="entry name" value="Spore Coat Polysaccharide Biosynthesis Protein SpsA, Chain A"/>
    <property type="match status" value="1"/>
</dbReference>
<dbReference type="UniPathway" id="UPA00056">
    <property type="reaction ID" value="UER00093"/>
</dbReference>